<evidence type="ECO:0000313" key="2">
    <source>
        <dbReference type="Proteomes" id="UP001160148"/>
    </source>
</evidence>
<comment type="caution">
    <text evidence="1">The sequence shown here is derived from an EMBL/GenBank/DDBJ whole genome shotgun (WGS) entry which is preliminary data.</text>
</comment>
<keyword evidence="2" id="KW-1185">Reference proteome</keyword>
<name>A0AAV0XCX0_9HEMI</name>
<gene>
    <name evidence="1" type="ORF">MEUPH1_LOCUS20804</name>
</gene>
<reference evidence="1 2" key="1">
    <citation type="submission" date="2023-01" db="EMBL/GenBank/DDBJ databases">
        <authorList>
            <person name="Whitehead M."/>
        </authorList>
    </citation>
    <scope>NUCLEOTIDE SEQUENCE [LARGE SCALE GENOMIC DNA]</scope>
</reference>
<dbReference type="Proteomes" id="UP001160148">
    <property type="component" value="Unassembled WGS sequence"/>
</dbReference>
<protein>
    <submittedName>
        <fullName evidence="1">Uncharacterized protein</fullName>
    </submittedName>
</protein>
<accession>A0AAV0XCX0</accession>
<organism evidence="1 2">
    <name type="scientific">Macrosiphum euphorbiae</name>
    <name type="common">potato aphid</name>
    <dbReference type="NCBI Taxonomy" id="13131"/>
    <lineage>
        <taxon>Eukaryota</taxon>
        <taxon>Metazoa</taxon>
        <taxon>Ecdysozoa</taxon>
        <taxon>Arthropoda</taxon>
        <taxon>Hexapoda</taxon>
        <taxon>Insecta</taxon>
        <taxon>Pterygota</taxon>
        <taxon>Neoptera</taxon>
        <taxon>Paraneoptera</taxon>
        <taxon>Hemiptera</taxon>
        <taxon>Sternorrhyncha</taxon>
        <taxon>Aphidomorpha</taxon>
        <taxon>Aphidoidea</taxon>
        <taxon>Aphididae</taxon>
        <taxon>Macrosiphini</taxon>
        <taxon>Macrosiphum</taxon>
    </lineage>
</organism>
<dbReference type="AlphaFoldDB" id="A0AAV0XCX0"/>
<evidence type="ECO:0000313" key="1">
    <source>
        <dbReference type="EMBL" id="CAI6366190.1"/>
    </source>
</evidence>
<sequence>MSDMKKSYCDEANRKSSAVIIPEEPVPASIPIDELKRHFVGAVKKQPSGCENGMTNGCSKSSFGKFDQLEKKIILQQRSPTESEKIDTKQNGVIRPEVNSVCKL</sequence>
<dbReference type="EMBL" id="CARXXK010000004">
    <property type="protein sequence ID" value="CAI6366190.1"/>
    <property type="molecule type" value="Genomic_DNA"/>
</dbReference>
<proteinExistence type="predicted"/>